<dbReference type="Proteomes" id="UP000230392">
    <property type="component" value="Unassembled WGS sequence"/>
</dbReference>
<organism evidence="1 2">
    <name type="scientific">bacterium (Candidatus Ratteibacteria) CG23_combo_of_CG06-09_8_20_14_all_48_7</name>
    <dbReference type="NCBI Taxonomy" id="2014292"/>
    <lineage>
        <taxon>Bacteria</taxon>
        <taxon>Candidatus Ratteibacteria</taxon>
    </lineage>
</organism>
<evidence type="ECO:0000313" key="2">
    <source>
        <dbReference type="Proteomes" id="UP000230392"/>
    </source>
</evidence>
<gene>
    <name evidence="1" type="ORF">COX46_05380</name>
</gene>
<dbReference type="EMBL" id="PCRF01000261">
    <property type="protein sequence ID" value="PIP15638.1"/>
    <property type="molecule type" value="Genomic_DNA"/>
</dbReference>
<protein>
    <recommendedName>
        <fullName evidence="3">Xylose isomerase-like TIM barrel domain-containing protein</fullName>
    </recommendedName>
</protein>
<accession>A0A2G9Y8R6</accession>
<proteinExistence type="predicted"/>
<reference evidence="1 2" key="1">
    <citation type="submission" date="2017-09" db="EMBL/GenBank/DDBJ databases">
        <title>Depth-based differentiation of microbial function through sediment-hosted aquifers and enrichment of novel symbionts in the deep terrestrial subsurface.</title>
        <authorList>
            <person name="Probst A.J."/>
            <person name="Ladd B."/>
            <person name="Jarett J.K."/>
            <person name="Geller-Mcgrath D.E."/>
            <person name="Sieber C.M."/>
            <person name="Emerson J.B."/>
            <person name="Anantharaman K."/>
            <person name="Thomas B.C."/>
            <person name="Malmstrom R."/>
            <person name="Stieglmeier M."/>
            <person name="Klingl A."/>
            <person name="Woyke T."/>
            <person name="Ryan C.M."/>
            <person name="Banfield J.F."/>
        </authorList>
    </citation>
    <scope>NUCLEOTIDE SEQUENCE [LARGE SCALE GENOMIC DNA]</scope>
    <source>
        <strain evidence="1">CG23_combo_of_CG06-09_8_20_14_all_48_7</strain>
    </source>
</reference>
<dbReference type="AlphaFoldDB" id="A0A2G9Y8R6"/>
<sequence>MIIGATSWVQPGTYYENARILEDVVDLVELLFYTWDKETEGVISNEMQYLRELELKYTVHLPVDNVGNCQRVYSFFKDAEFPVRNFTLHPIPEWEGFIAGKEDVSLENLVSTYPRYPRMTLDIGHAILTGLEPDYFLGAEVEIKEVHLSGVKAEADHQEIVDDKELKYLKIFSRDGLMVILEIFNLKSLMVSKRRVEEWQNRWMKGY</sequence>
<evidence type="ECO:0008006" key="3">
    <source>
        <dbReference type="Google" id="ProtNLM"/>
    </source>
</evidence>
<evidence type="ECO:0000313" key="1">
    <source>
        <dbReference type="EMBL" id="PIP15638.1"/>
    </source>
</evidence>
<name>A0A2G9Y8R6_9BACT</name>
<comment type="caution">
    <text evidence="1">The sequence shown here is derived from an EMBL/GenBank/DDBJ whole genome shotgun (WGS) entry which is preliminary data.</text>
</comment>